<dbReference type="InterPro" id="IPR016187">
    <property type="entry name" value="CTDL_fold"/>
</dbReference>
<dbReference type="PROSITE" id="PS00615">
    <property type="entry name" value="C_TYPE_LECTIN_1"/>
    <property type="match status" value="1"/>
</dbReference>
<dbReference type="Ensembl" id="ENSSFAT00005028504.1">
    <property type="protein sequence ID" value="ENSSFAP00005027457.1"/>
    <property type="gene ID" value="ENSSFAG00005014021.1"/>
</dbReference>
<evidence type="ECO:0000313" key="4">
    <source>
        <dbReference type="Proteomes" id="UP000472267"/>
    </source>
</evidence>
<dbReference type="OMA" id="HCYKPFN"/>
<evidence type="ECO:0000256" key="1">
    <source>
        <dbReference type="ARBA" id="ARBA00023157"/>
    </source>
</evidence>
<dbReference type="PANTHER" id="PTHR22803">
    <property type="entry name" value="MANNOSE, PHOSPHOLIPASE, LECTIN RECEPTOR RELATED"/>
    <property type="match status" value="1"/>
</dbReference>
<dbReference type="InterPro" id="IPR050111">
    <property type="entry name" value="C-type_lectin/snaclec_domain"/>
</dbReference>
<evidence type="ECO:0000313" key="3">
    <source>
        <dbReference type="Ensembl" id="ENSSFAP00005027457.1"/>
    </source>
</evidence>
<dbReference type="SUPFAM" id="SSF56436">
    <property type="entry name" value="C-type lectin-like"/>
    <property type="match status" value="1"/>
</dbReference>
<name>A0A672HEF7_SALFA</name>
<dbReference type="Proteomes" id="UP000472267">
    <property type="component" value="Chromosome 22"/>
</dbReference>
<reference evidence="3" key="3">
    <citation type="submission" date="2025-09" db="UniProtKB">
        <authorList>
            <consortium name="Ensembl"/>
        </authorList>
    </citation>
    <scope>IDENTIFICATION</scope>
</reference>
<dbReference type="SMART" id="SM00034">
    <property type="entry name" value="CLECT"/>
    <property type="match status" value="1"/>
</dbReference>
<dbReference type="PROSITE" id="PS50041">
    <property type="entry name" value="C_TYPE_LECTIN_2"/>
    <property type="match status" value="1"/>
</dbReference>
<dbReference type="InterPro" id="IPR016186">
    <property type="entry name" value="C-type_lectin-like/link_sf"/>
</dbReference>
<accession>A0A672HEF7</accession>
<dbReference type="Pfam" id="PF00059">
    <property type="entry name" value="Lectin_C"/>
    <property type="match status" value="1"/>
</dbReference>
<dbReference type="AlphaFoldDB" id="A0A672HEF7"/>
<dbReference type="InterPro" id="IPR018378">
    <property type="entry name" value="C-type_lectin_CS"/>
</dbReference>
<dbReference type="InterPro" id="IPR001304">
    <property type="entry name" value="C-type_lectin-like"/>
</dbReference>
<feature type="domain" description="C-type lectin" evidence="2">
    <location>
        <begin position="58"/>
        <end position="177"/>
    </location>
</feature>
<keyword evidence="4" id="KW-1185">Reference proteome</keyword>
<proteinExistence type="predicted"/>
<reference evidence="3" key="2">
    <citation type="submission" date="2025-08" db="UniProtKB">
        <authorList>
            <consortium name="Ensembl"/>
        </authorList>
    </citation>
    <scope>IDENTIFICATION</scope>
</reference>
<protein>
    <recommendedName>
        <fullName evidence="2">C-type lectin domain-containing protein</fullName>
    </recommendedName>
</protein>
<organism evidence="3 4">
    <name type="scientific">Salarias fasciatus</name>
    <name type="common">Jewelled blenny</name>
    <name type="synonym">Blennius fasciatus</name>
    <dbReference type="NCBI Taxonomy" id="181472"/>
    <lineage>
        <taxon>Eukaryota</taxon>
        <taxon>Metazoa</taxon>
        <taxon>Chordata</taxon>
        <taxon>Craniata</taxon>
        <taxon>Vertebrata</taxon>
        <taxon>Euteleostomi</taxon>
        <taxon>Actinopterygii</taxon>
        <taxon>Neopterygii</taxon>
        <taxon>Teleostei</taxon>
        <taxon>Neoteleostei</taxon>
        <taxon>Acanthomorphata</taxon>
        <taxon>Ovalentaria</taxon>
        <taxon>Blenniimorphae</taxon>
        <taxon>Blenniiformes</taxon>
        <taxon>Blennioidei</taxon>
        <taxon>Blenniidae</taxon>
        <taxon>Salariinae</taxon>
        <taxon>Salarias</taxon>
    </lineage>
</organism>
<dbReference type="Gene3D" id="3.10.100.10">
    <property type="entry name" value="Mannose-Binding Protein A, subunit A"/>
    <property type="match status" value="1"/>
</dbReference>
<dbReference type="PRINTS" id="PR00356">
    <property type="entry name" value="ANTIFREEZEII"/>
</dbReference>
<sequence>MILLPILFDLHKTLSVQLRLSQGYKRLSPLCDSVSSNGSEQLQQDIKRGGCPLFWYNFNRRCYLYVASEMTWADAELYCVSQGANLVSIHSEEEHNFVNWLIKTLNPEQSYTWIGLSDVHKEGAWMWSDGSRFNFAIWRIAQPDNARQIENCGHTNAGERFRWNDFPCSTLLRFVCASLDILSRDSFLTLSE</sequence>
<dbReference type="InterPro" id="IPR002353">
    <property type="entry name" value="AntifreezeII"/>
</dbReference>
<dbReference type="FunCoup" id="A0A672HEF7">
    <property type="interactions" value="18"/>
</dbReference>
<evidence type="ECO:0000259" key="2">
    <source>
        <dbReference type="PROSITE" id="PS50041"/>
    </source>
</evidence>
<keyword evidence="1" id="KW-1015">Disulfide bond</keyword>
<dbReference type="InParanoid" id="A0A672HEF7"/>
<reference evidence="3" key="1">
    <citation type="submission" date="2019-06" db="EMBL/GenBank/DDBJ databases">
        <authorList>
            <consortium name="Wellcome Sanger Institute Data Sharing"/>
        </authorList>
    </citation>
    <scope>NUCLEOTIDE SEQUENCE [LARGE SCALE GENOMIC DNA]</scope>
</reference>